<feature type="region of interest" description="Disordered" evidence="11">
    <location>
        <begin position="1"/>
        <end position="22"/>
    </location>
</feature>
<dbReference type="EMBL" id="DQ490253">
    <property type="protein sequence ID" value="ABF38953.1"/>
    <property type="molecule type" value="Genomic_DNA"/>
</dbReference>
<feature type="compositionally biased region" description="Polar residues" evidence="11">
    <location>
        <begin position="1"/>
        <end position="10"/>
    </location>
</feature>
<keyword evidence="5 10" id="KW-0493">Microtubule</keyword>
<comment type="subcellular location">
    <subcellularLocation>
        <location evidence="2 10">Cytoplasm</location>
        <location evidence="2 10">Cytoskeleton</location>
    </subcellularLocation>
    <subcellularLocation>
        <location evidence="1">Nucleus</location>
    </subcellularLocation>
</comment>
<dbReference type="GO" id="GO:0005868">
    <property type="term" value="C:cytoplasmic dynein complex"/>
    <property type="evidence" value="ECO:0007669"/>
    <property type="project" value="TreeGrafter"/>
</dbReference>
<dbReference type="InterPro" id="IPR001372">
    <property type="entry name" value="Dynein_light_chain_typ-1/2"/>
</dbReference>
<keyword evidence="10" id="KW-0505">Motor protein</keyword>
<organism evidence="12">
    <name type="scientific">Tetrahymena thermophila</name>
    <dbReference type="NCBI Taxonomy" id="5911"/>
    <lineage>
        <taxon>Eukaryota</taxon>
        <taxon>Sar</taxon>
        <taxon>Alveolata</taxon>
        <taxon>Ciliophora</taxon>
        <taxon>Intramacronucleata</taxon>
        <taxon>Oligohymenophorea</taxon>
        <taxon>Hymenostomatida</taxon>
        <taxon>Tetrahymenina</taxon>
        <taxon>Tetrahymenidae</taxon>
        <taxon>Tetrahymena</taxon>
    </lineage>
</organism>
<keyword evidence="4 10" id="KW-0963">Cytoplasm</keyword>
<evidence type="ECO:0000256" key="1">
    <source>
        <dbReference type="ARBA" id="ARBA00004123"/>
    </source>
</evidence>
<sequence length="96" mass="11118">MSKEPAQQSAGKKPTIKLADMPEDMQQDAQSITLSAIEKYTNERDIAYQIKREFERKYLGNWHCVVGKQFSSYVTHEEGYFVQLSKGPLQILLFRC</sequence>
<dbReference type="SMART" id="SM01375">
    <property type="entry name" value="Dynein_light"/>
    <property type="match status" value="1"/>
</dbReference>
<accession>Q1HFW1</accession>
<dbReference type="Gene3D" id="3.30.740.10">
    <property type="entry name" value="Protein Inhibitor Of Neuronal Nitric Oxide Synthase"/>
    <property type="match status" value="1"/>
</dbReference>
<protein>
    <recommendedName>
        <fullName evidence="10">Dynein light chain</fullName>
    </recommendedName>
</protein>
<comment type="similarity">
    <text evidence="10">Belongs to the dynein light chain family.</text>
</comment>
<dbReference type="FunFam" id="3.30.740.10:FF:000005">
    <property type="entry name" value="Dynein light chain"/>
    <property type="match status" value="1"/>
</dbReference>
<keyword evidence="10" id="KW-0243">Dynein</keyword>
<dbReference type="InterPro" id="IPR037177">
    <property type="entry name" value="DLC_sf"/>
</dbReference>
<evidence type="ECO:0000313" key="12">
    <source>
        <dbReference type="EMBL" id="ABF38953.1"/>
    </source>
</evidence>
<dbReference type="GO" id="GO:0005634">
    <property type="term" value="C:nucleus"/>
    <property type="evidence" value="ECO:0007669"/>
    <property type="project" value="UniProtKB-SubCell"/>
</dbReference>
<evidence type="ECO:0000256" key="9">
    <source>
        <dbReference type="ARBA" id="ARBA00023242"/>
    </source>
</evidence>
<evidence type="ECO:0000256" key="6">
    <source>
        <dbReference type="ARBA" id="ARBA00022816"/>
    </source>
</evidence>
<evidence type="ECO:0000256" key="7">
    <source>
        <dbReference type="ARBA" id="ARBA00022927"/>
    </source>
</evidence>
<dbReference type="GO" id="GO:0015031">
    <property type="term" value="P:protein transport"/>
    <property type="evidence" value="ECO:0007669"/>
    <property type="project" value="UniProtKB-KW"/>
</dbReference>
<dbReference type="GO" id="GO:0045505">
    <property type="term" value="F:dynein intermediate chain binding"/>
    <property type="evidence" value="ECO:0007669"/>
    <property type="project" value="TreeGrafter"/>
</dbReference>
<dbReference type="CDD" id="cd21452">
    <property type="entry name" value="DLC-like_DYNLL1_DYNLL2"/>
    <property type="match status" value="1"/>
</dbReference>
<dbReference type="GO" id="GO:0005874">
    <property type="term" value="C:microtubule"/>
    <property type="evidence" value="ECO:0007669"/>
    <property type="project" value="UniProtKB-KW"/>
</dbReference>
<dbReference type="PANTHER" id="PTHR11886:SF35">
    <property type="entry name" value="DYNEIN LIGHT CHAIN"/>
    <property type="match status" value="1"/>
</dbReference>
<keyword evidence="3" id="KW-0813">Transport</keyword>
<evidence type="ECO:0000256" key="10">
    <source>
        <dbReference type="RuleBase" id="RU365010"/>
    </source>
</evidence>
<evidence type="ECO:0000256" key="11">
    <source>
        <dbReference type="SAM" id="MobiDB-lite"/>
    </source>
</evidence>
<evidence type="ECO:0000256" key="4">
    <source>
        <dbReference type="ARBA" id="ARBA00022490"/>
    </source>
</evidence>
<keyword evidence="9" id="KW-0539">Nucleus</keyword>
<dbReference type="GO" id="GO:0007017">
    <property type="term" value="P:microtubule-based process"/>
    <property type="evidence" value="ECO:0007669"/>
    <property type="project" value="InterPro"/>
</dbReference>
<keyword evidence="6" id="KW-0509">mRNA transport</keyword>
<evidence type="ECO:0000256" key="3">
    <source>
        <dbReference type="ARBA" id="ARBA00022448"/>
    </source>
</evidence>
<evidence type="ECO:0000256" key="8">
    <source>
        <dbReference type="ARBA" id="ARBA00023212"/>
    </source>
</evidence>
<evidence type="ECO:0000256" key="5">
    <source>
        <dbReference type="ARBA" id="ARBA00022701"/>
    </source>
</evidence>
<dbReference type="SUPFAM" id="SSF54648">
    <property type="entry name" value="DLC"/>
    <property type="match status" value="1"/>
</dbReference>
<dbReference type="GO" id="GO:0051028">
    <property type="term" value="P:mRNA transport"/>
    <property type="evidence" value="ECO:0007669"/>
    <property type="project" value="UniProtKB-KW"/>
</dbReference>
<dbReference type="AlphaFoldDB" id="Q1HFW1"/>
<dbReference type="Pfam" id="PF01221">
    <property type="entry name" value="Dynein_light"/>
    <property type="match status" value="1"/>
</dbReference>
<keyword evidence="7" id="KW-0653">Protein transport</keyword>
<proteinExistence type="inferred from homology"/>
<evidence type="ECO:0000256" key="2">
    <source>
        <dbReference type="ARBA" id="ARBA00004245"/>
    </source>
</evidence>
<keyword evidence="8 10" id="KW-0206">Cytoskeleton</keyword>
<reference evidence="12" key="1">
    <citation type="submission" date="2006-04" db="EMBL/GenBank/DDBJ databases">
        <title>The Dynein Light Chain Family in Tetrahymena thermophila.</title>
        <authorList>
            <person name="Wilkes D.E."/>
            <person name="Rajagopalan V."/>
            <person name="Chan C.W.C."/>
            <person name="Kniazeva E."/>
            <person name="Wiedeman A.E."/>
            <person name="Asai D.J."/>
        </authorList>
    </citation>
    <scope>NUCLEOTIDE SEQUENCE</scope>
</reference>
<dbReference type="PANTHER" id="PTHR11886">
    <property type="entry name" value="DYNEIN LIGHT CHAIN"/>
    <property type="match status" value="1"/>
</dbReference>
<name>Q1HFW1_TETTH</name>